<feature type="region of interest" description="Disordered" evidence="1">
    <location>
        <begin position="94"/>
        <end position="157"/>
    </location>
</feature>
<proteinExistence type="predicted"/>
<dbReference type="InterPro" id="IPR005162">
    <property type="entry name" value="Retrotrans_gag_dom"/>
</dbReference>
<sequence length="227" mass="26194">MWKKFNRELKRQFYPDSVKDMAIINLRRLRQKRSIREYVKEYSTLMLVIYEMFERQLLCFFVDGLQQWVATELWRREPHDLASAMAITERLEDFKQSEGPRSPWHEFAKDGGDGRSKSGSPKATDDEGSEDEGRRRHHKGEKKHEGSSKRGGSLDHKAHGGPKGGCFYCACLQYGRAEYMALTEATKETLWLNGLVEQLGFKQRGVLLQCDSQSAIDLAKNQGREQS</sequence>
<feature type="compositionally biased region" description="Basic and acidic residues" evidence="1">
    <location>
        <begin position="142"/>
        <end position="157"/>
    </location>
</feature>
<protein>
    <recommendedName>
        <fullName evidence="2">Retrotransposon gag domain-containing protein</fullName>
    </recommendedName>
</protein>
<name>A0AA88UXE0_9ASTE</name>
<reference evidence="3" key="1">
    <citation type="submission" date="2022-12" db="EMBL/GenBank/DDBJ databases">
        <title>Draft genome assemblies for two species of Escallonia (Escalloniales).</title>
        <authorList>
            <person name="Chanderbali A."/>
            <person name="Dervinis C."/>
            <person name="Anghel I."/>
            <person name="Soltis D."/>
            <person name="Soltis P."/>
            <person name="Zapata F."/>
        </authorList>
    </citation>
    <scope>NUCLEOTIDE SEQUENCE</scope>
    <source>
        <strain evidence="3">UCBG64.0493</strain>
        <tissue evidence="3">Leaf</tissue>
    </source>
</reference>
<comment type="caution">
    <text evidence="3">The sequence shown here is derived from an EMBL/GenBank/DDBJ whole genome shotgun (WGS) entry which is preliminary data.</text>
</comment>
<evidence type="ECO:0000256" key="1">
    <source>
        <dbReference type="SAM" id="MobiDB-lite"/>
    </source>
</evidence>
<dbReference type="Pfam" id="PF03732">
    <property type="entry name" value="Retrotrans_gag"/>
    <property type="match status" value="1"/>
</dbReference>
<gene>
    <name evidence="3" type="ORF">RJ639_024719</name>
</gene>
<organism evidence="3 4">
    <name type="scientific">Escallonia herrerae</name>
    <dbReference type="NCBI Taxonomy" id="1293975"/>
    <lineage>
        <taxon>Eukaryota</taxon>
        <taxon>Viridiplantae</taxon>
        <taxon>Streptophyta</taxon>
        <taxon>Embryophyta</taxon>
        <taxon>Tracheophyta</taxon>
        <taxon>Spermatophyta</taxon>
        <taxon>Magnoliopsida</taxon>
        <taxon>eudicotyledons</taxon>
        <taxon>Gunneridae</taxon>
        <taxon>Pentapetalae</taxon>
        <taxon>asterids</taxon>
        <taxon>campanulids</taxon>
        <taxon>Escalloniales</taxon>
        <taxon>Escalloniaceae</taxon>
        <taxon>Escallonia</taxon>
    </lineage>
</organism>
<evidence type="ECO:0000259" key="2">
    <source>
        <dbReference type="Pfam" id="PF03732"/>
    </source>
</evidence>
<accession>A0AA88UXE0</accession>
<feature type="domain" description="Retrotransposon gag" evidence="2">
    <location>
        <begin position="2"/>
        <end position="66"/>
    </location>
</feature>
<feature type="compositionally biased region" description="Basic and acidic residues" evidence="1">
    <location>
        <begin position="94"/>
        <end position="116"/>
    </location>
</feature>
<evidence type="ECO:0000313" key="4">
    <source>
        <dbReference type="Proteomes" id="UP001188597"/>
    </source>
</evidence>
<dbReference type="EMBL" id="JAVXUP010004131">
    <property type="protein sequence ID" value="KAK2997546.1"/>
    <property type="molecule type" value="Genomic_DNA"/>
</dbReference>
<dbReference type="AlphaFoldDB" id="A0AA88UXE0"/>
<evidence type="ECO:0000313" key="3">
    <source>
        <dbReference type="EMBL" id="KAK2997546.1"/>
    </source>
</evidence>
<keyword evidence="4" id="KW-1185">Reference proteome</keyword>
<dbReference type="Proteomes" id="UP001188597">
    <property type="component" value="Unassembled WGS sequence"/>
</dbReference>